<dbReference type="Proteomes" id="UP000814128">
    <property type="component" value="Unassembled WGS sequence"/>
</dbReference>
<protein>
    <submittedName>
        <fullName evidence="1">Uncharacterized protein</fullName>
    </submittedName>
</protein>
<evidence type="ECO:0000313" key="2">
    <source>
        <dbReference type="Proteomes" id="UP000814128"/>
    </source>
</evidence>
<organism evidence="1 2">
    <name type="scientific">Vararia minispora EC-137</name>
    <dbReference type="NCBI Taxonomy" id="1314806"/>
    <lineage>
        <taxon>Eukaryota</taxon>
        <taxon>Fungi</taxon>
        <taxon>Dikarya</taxon>
        <taxon>Basidiomycota</taxon>
        <taxon>Agaricomycotina</taxon>
        <taxon>Agaricomycetes</taxon>
        <taxon>Russulales</taxon>
        <taxon>Lachnocladiaceae</taxon>
        <taxon>Vararia</taxon>
    </lineage>
</organism>
<reference evidence="1" key="2">
    <citation type="journal article" date="2022" name="New Phytol.">
        <title>Evolutionary transition to the ectomycorrhizal habit in the genomes of a hyperdiverse lineage of mushroom-forming fungi.</title>
        <authorList>
            <person name="Looney B."/>
            <person name="Miyauchi S."/>
            <person name="Morin E."/>
            <person name="Drula E."/>
            <person name="Courty P.E."/>
            <person name="Kohler A."/>
            <person name="Kuo A."/>
            <person name="LaButti K."/>
            <person name="Pangilinan J."/>
            <person name="Lipzen A."/>
            <person name="Riley R."/>
            <person name="Andreopoulos W."/>
            <person name="He G."/>
            <person name="Johnson J."/>
            <person name="Nolan M."/>
            <person name="Tritt A."/>
            <person name="Barry K.W."/>
            <person name="Grigoriev I.V."/>
            <person name="Nagy L.G."/>
            <person name="Hibbett D."/>
            <person name="Henrissat B."/>
            <person name="Matheny P.B."/>
            <person name="Labbe J."/>
            <person name="Martin F.M."/>
        </authorList>
    </citation>
    <scope>NUCLEOTIDE SEQUENCE</scope>
    <source>
        <strain evidence="1">EC-137</strain>
    </source>
</reference>
<accession>A0ACB8QAH9</accession>
<gene>
    <name evidence="1" type="ORF">K488DRAFT_89340</name>
</gene>
<dbReference type="EMBL" id="MU273719">
    <property type="protein sequence ID" value="KAI0028834.1"/>
    <property type="molecule type" value="Genomic_DNA"/>
</dbReference>
<name>A0ACB8QAH9_9AGAM</name>
<reference evidence="1" key="1">
    <citation type="submission" date="2021-02" db="EMBL/GenBank/DDBJ databases">
        <authorList>
            <consortium name="DOE Joint Genome Institute"/>
            <person name="Ahrendt S."/>
            <person name="Looney B.P."/>
            <person name="Miyauchi S."/>
            <person name="Morin E."/>
            <person name="Drula E."/>
            <person name="Courty P.E."/>
            <person name="Chicoki N."/>
            <person name="Fauchery L."/>
            <person name="Kohler A."/>
            <person name="Kuo A."/>
            <person name="Labutti K."/>
            <person name="Pangilinan J."/>
            <person name="Lipzen A."/>
            <person name="Riley R."/>
            <person name="Andreopoulos W."/>
            <person name="He G."/>
            <person name="Johnson J."/>
            <person name="Barry K.W."/>
            <person name="Grigoriev I.V."/>
            <person name="Nagy L."/>
            <person name="Hibbett D."/>
            <person name="Henrissat B."/>
            <person name="Matheny P.B."/>
            <person name="Labbe J."/>
            <person name="Martin F."/>
        </authorList>
    </citation>
    <scope>NUCLEOTIDE SEQUENCE</scope>
    <source>
        <strain evidence="1">EC-137</strain>
    </source>
</reference>
<proteinExistence type="predicted"/>
<comment type="caution">
    <text evidence="1">The sequence shown here is derived from an EMBL/GenBank/DDBJ whole genome shotgun (WGS) entry which is preliminary data.</text>
</comment>
<evidence type="ECO:0000313" key="1">
    <source>
        <dbReference type="EMBL" id="KAI0028834.1"/>
    </source>
</evidence>
<keyword evidence="2" id="KW-1185">Reference proteome</keyword>
<sequence>MTKLAVIESTLVRASLIGMGAVQLLPLLPSMRWRWPALKHVIGLFGLVGMLGTLLASVSGRLINDLILWYTALFATLSLVGV</sequence>